<dbReference type="Gene3D" id="1.10.3210.10">
    <property type="entry name" value="Hypothetical protein af1432"/>
    <property type="match status" value="1"/>
</dbReference>
<feature type="non-terminal residue" evidence="2">
    <location>
        <position position="262"/>
    </location>
</feature>
<comment type="caution">
    <text evidence="2">The sequence shown here is derived from an EMBL/GenBank/DDBJ whole genome shotgun (WGS) entry which is preliminary data.</text>
</comment>
<dbReference type="Pfam" id="PF08668">
    <property type="entry name" value="HDOD"/>
    <property type="match status" value="1"/>
</dbReference>
<name>X0W801_9ZZZZ</name>
<proteinExistence type="predicted"/>
<feature type="non-terminal residue" evidence="2">
    <location>
        <position position="1"/>
    </location>
</feature>
<organism evidence="2">
    <name type="scientific">marine sediment metagenome</name>
    <dbReference type="NCBI Taxonomy" id="412755"/>
    <lineage>
        <taxon>unclassified sequences</taxon>
        <taxon>metagenomes</taxon>
        <taxon>ecological metagenomes</taxon>
    </lineage>
</organism>
<reference evidence="2" key="1">
    <citation type="journal article" date="2014" name="Front. Microbiol.">
        <title>High frequency of phylogenetically diverse reductive dehalogenase-homologous genes in deep subseafloor sedimentary metagenomes.</title>
        <authorList>
            <person name="Kawai M."/>
            <person name="Futagami T."/>
            <person name="Toyoda A."/>
            <person name="Takaki Y."/>
            <person name="Nishi S."/>
            <person name="Hori S."/>
            <person name="Arai W."/>
            <person name="Tsubouchi T."/>
            <person name="Morono Y."/>
            <person name="Uchiyama I."/>
            <person name="Ito T."/>
            <person name="Fujiyama A."/>
            <person name="Inagaki F."/>
            <person name="Takami H."/>
        </authorList>
    </citation>
    <scope>NUCLEOTIDE SEQUENCE</scope>
    <source>
        <strain evidence="2">Expedition CK06-06</strain>
    </source>
</reference>
<dbReference type="PANTHER" id="PTHR33525">
    <property type="match status" value="1"/>
</dbReference>
<dbReference type="PROSITE" id="PS51833">
    <property type="entry name" value="HDOD"/>
    <property type="match status" value="1"/>
</dbReference>
<dbReference type="PANTHER" id="PTHR33525:SF6">
    <property type="entry name" value="HDOD DOMAIN-CONTAINING PROTEIN"/>
    <property type="match status" value="1"/>
</dbReference>
<dbReference type="AlphaFoldDB" id="X0W801"/>
<evidence type="ECO:0000259" key="1">
    <source>
        <dbReference type="PROSITE" id="PS51833"/>
    </source>
</evidence>
<dbReference type="InterPro" id="IPR052340">
    <property type="entry name" value="RNase_Y/CdgJ"/>
</dbReference>
<dbReference type="InterPro" id="IPR013976">
    <property type="entry name" value="HDOD"/>
</dbReference>
<accession>X0W801</accession>
<dbReference type="EMBL" id="BARS01030898">
    <property type="protein sequence ID" value="GAG26720.1"/>
    <property type="molecule type" value="Genomic_DNA"/>
</dbReference>
<gene>
    <name evidence="2" type="ORF">S01H1_48127</name>
</gene>
<evidence type="ECO:0000313" key="2">
    <source>
        <dbReference type="EMBL" id="GAG26720.1"/>
    </source>
</evidence>
<dbReference type="SUPFAM" id="SSF109604">
    <property type="entry name" value="HD-domain/PDEase-like"/>
    <property type="match status" value="1"/>
</dbReference>
<sequence length="262" mass="29151">FMELANDPDADPDDYAAVIGADVSLSTELLTLANSSWFGIRNEVTSVKNAVILLGLGTVRALAISHCLAGVYSELRLSQDESRAFWQTALCKAVAAKRFANPWDEELNDAAFLAGMLQDLAIPVMYAMAKEQEMSILLDPASDWRTQLRAERAVFRMDHTEVGRLLARKLGLPELFADIVAFHHNYAALAEFIEDGGLRDGVYAASLLPHALNHWNHQDAEELGRFLQEHTQPNPVSTEVFLAVVQREFDRLFQHFESGQAP</sequence>
<protein>
    <recommendedName>
        <fullName evidence="1">HDOD domain-containing protein</fullName>
    </recommendedName>
</protein>
<feature type="domain" description="HDOD" evidence="1">
    <location>
        <begin position="1"/>
        <end position="186"/>
    </location>
</feature>